<sequence>MTLWHVILIASIATLALKLGGYIVPAGLLERERPARIADLLTVALLAALIAVQTLGAGQAIVLDARVPAVLVAAALYALRVPFVIVVIVAAAVAAGIRAFT</sequence>
<dbReference type="STRING" id="453304.ATC03_11175"/>
<dbReference type="AlphaFoldDB" id="A0A191WFY3"/>
<gene>
    <name evidence="2" type="ORF">ATC03_11175</name>
</gene>
<protein>
    <submittedName>
        <fullName evidence="2">Branched-chain amino acid transporter AzlD</fullName>
    </submittedName>
</protein>
<evidence type="ECO:0000313" key="3">
    <source>
        <dbReference type="Proteomes" id="UP000078437"/>
    </source>
</evidence>
<keyword evidence="1" id="KW-0812">Transmembrane</keyword>
<feature type="transmembrane region" description="Helical" evidence="1">
    <location>
        <begin position="6"/>
        <end position="28"/>
    </location>
</feature>
<dbReference type="Proteomes" id="UP000078437">
    <property type="component" value="Chromosome"/>
</dbReference>
<dbReference type="RefSeq" id="WP_067876919.1">
    <property type="nucleotide sequence ID" value="NZ_CP013979.1"/>
</dbReference>
<organism evidence="2 3">
    <name type="scientific">Agromyces aureus</name>
    <dbReference type="NCBI Taxonomy" id="453304"/>
    <lineage>
        <taxon>Bacteria</taxon>
        <taxon>Bacillati</taxon>
        <taxon>Actinomycetota</taxon>
        <taxon>Actinomycetes</taxon>
        <taxon>Micrococcales</taxon>
        <taxon>Microbacteriaceae</taxon>
        <taxon>Agromyces</taxon>
    </lineage>
</organism>
<dbReference type="KEGG" id="agy:ATC03_11175"/>
<reference evidence="2 3" key="1">
    <citation type="journal article" date="2016" name="Int. J. Syst. Evol. Microbiol.">
        <title>Agromyces aureus sp. nov., isolated from the rhizosphere of Salix caprea L. grown in a heavy-metal-contaminated soil.</title>
        <authorList>
            <person name="Corretto E."/>
            <person name="Antonielli L."/>
            <person name="Sessitsch A."/>
            <person name="Compant S."/>
            <person name="Gorfer M."/>
            <person name="Kuffner M."/>
            <person name="Brader G."/>
        </authorList>
    </citation>
    <scope>NUCLEOTIDE SEQUENCE [LARGE SCALE GENOMIC DNA]</scope>
    <source>
        <strain evidence="2 3">AR33</strain>
    </source>
</reference>
<name>A0A191WFY3_9MICO</name>
<proteinExistence type="predicted"/>
<reference evidence="3" key="2">
    <citation type="submission" date="2016-01" db="EMBL/GenBank/DDBJ databases">
        <title>Complete genome sequence of Agromyces aureus AR33T and comparison with related organisms.</title>
        <authorList>
            <person name="Corretto E."/>
            <person name="Antonielli L."/>
            <person name="Sessitsch A."/>
            <person name="Brader G."/>
        </authorList>
    </citation>
    <scope>NUCLEOTIDE SEQUENCE [LARGE SCALE GENOMIC DNA]</scope>
    <source>
        <strain evidence="3">AR33</strain>
    </source>
</reference>
<feature type="transmembrane region" description="Helical" evidence="1">
    <location>
        <begin position="40"/>
        <end position="63"/>
    </location>
</feature>
<keyword evidence="1" id="KW-1133">Transmembrane helix</keyword>
<dbReference type="InterPro" id="IPR008407">
    <property type="entry name" value="Brnchd-chn_aa_trnsp_AzlD"/>
</dbReference>
<keyword evidence="1" id="KW-0472">Membrane</keyword>
<dbReference type="Pfam" id="PF05437">
    <property type="entry name" value="AzlD"/>
    <property type="match status" value="1"/>
</dbReference>
<dbReference type="EMBL" id="CP013979">
    <property type="protein sequence ID" value="ANJ27200.1"/>
    <property type="molecule type" value="Genomic_DNA"/>
</dbReference>
<feature type="transmembrane region" description="Helical" evidence="1">
    <location>
        <begin position="69"/>
        <end position="97"/>
    </location>
</feature>
<evidence type="ECO:0000256" key="1">
    <source>
        <dbReference type="SAM" id="Phobius"/>
    </source>
</evidence>
<dbReference type="OrthoDB" id="3733498at2"/>
<evidence type="ECO:0000313" key="2">
    <source>
        <dbReference type="EMBL" id="ANJ27200.1"/>
    </source>
</evidence>
<keyword evidence="3" id="KW-1185">Reference proteome</keyword>
<accession>A0A191WFY3</accession>